<keyword evidence="4" id="KW-1185">Reference proteome</keyword>
<evidence type="ECO:0000256" key="1">
    <source>
        <dbReference type="SAM" id="MobiDB-lite"/>
    </source>
</evidence>
<gene>
    <name evidence="3" type="ORF">RM780_23365</name>
</gene>
<feature type="compositionally biased region" description="Basic residues" evidence="1">
    <location>
        <begin position="146"/>
        <end position="156"/>
    </location>
</feature>
<dbReference type="InterPro" id="IPR002048">
    <property type="entry name" value="EF_hand_dom"/>
</dbReference>
<feature type="domain" description="EF-hand" evidence="2">
    <location>
        <begin position="157"/>
        <end position="193"/>
    </location>
</feature>
<organism evidence="3 4">
    <name type="scientific">Streptomyces boetiae</name>
    <dbReference type="NCBI Taxonomy" id="3075541"/>
    <lineage>
        <taxon>Bacteria</taxon>
        <taxon>Bacillati</taxon>
        <taxon>Actinomycetota</taxon>
        <taxon>Actinomycetes</taxon>
        <taxon>Kitasatosporales</taxon>
        <taxon>Streptomycetaceae</taxon>
        <taxon>Streptomyces</taxon>
    </lineage>
</organism>
<evidence type="ECO:0000313" key="3">
    <source>
        <dbReference type="EMBL" id="MDT0309869.1"/>
    </source>
</evidence>
<protein>
    <submittedName>
        <fullName evidence="3">Oxygenase MpaB family protein</fullName>
    </submittedName>
</protein>
<dbReference type="EMBL" id="JAVREN010000048">
    <property type="protein sequence ID" value="MDT0309869.1"/>
    <property type="molecule type" value="Genomic_DNA"/>
</dbReference>
<reference evidence="4" key="1">
    <citation type="submission" date="2023-07" db="EMBL/GenBank/DDBJ databases">
        <title>30 novel species of actinomycetes from the DSMZ collection.</title>
        <authorList>
            <person name="Nouioui I."/>
        </authorList>
    </citation>
    <scope>NUCLEOTIDE SEQUENCE [LARGE SCALE GENOMIC DNA]</scope>
    <source>
        <strain evidence="4">DSM 44917</strain>
    </source>
</reference>
<comment type="caution">
    <text evidence="3">The sequence shown here is derived from an EMBL/GenBank/DDBJ whole genome shotgun (WGS) entry which is preliminary data.</text>
</comment>
<dbReference type="InterPro" id="IPR018713">
    <property type="entry name" value="MPAB/Lcp_cat_dom"/>
</dbReference>
<evidence type="ECO:0000259" key="2">
    <source>
        <dbReference type="PROSITE" id="PS50222"/>
    </source>
</evidence>
<dbReference type="Proteomes" id="UP001183388">
    <property type="component" value="Unassembled WGS sequence"/>
</dbReference>
<accession>A0ABU2LE54</accession>
<dbReference type="RefSeq" id="WP_311632835.1">
    <property type="nucleotide sequence ID" value="NZ_JAVREN010000048.1"/>
</dbReference>
<proteinExistence type="predicted"/>
<evidence type="ECO:0000313" key="4">
    <source>
        <dbReference type="Proteomes" id="UP001183388"/>
    </source>
</evidence>
<feature type="non-terminal residue" evidence="3">
    <location>
        <position position="206"/>
    </location>
</feature>
<name>A0ABU2LE54_9ACTN</name>
<dbReference type="Pfam" id="PF09995">
    <property type="entry name" value="MPAB_Lcp_cat"/>
    <property type="match status" value="1"/>
</dbReference>
<feature type="region of interest" description="Disordered" evidence="1">
    <location>
        <begin position="130"/>
        <end position="157"/>
    </location>
</feature>
<sequence length="206" mass="23412">MSALELRRALAERRLALVAWRLIVMQVAHPVVAAGMGEWSSYRAHPWRRVQHTLDSGRRLFFGDVEALRREAARLERSHRRIGVAALTVADLPPALRERLGLRRSRSAAALSWTLHHGARHLVKRLPDRRRYRGSLTGEGTSPARPPRRSRARRRDSRAARLDAFFRQVLDQTGDGRVGTADLRAMAHAVCWPLERPTGREDEGYA</sequence>
<dbReference type="PROSITE" id="PS50222">
    <property type="entry name" value="EF_HAND_2"/>
    <property type="match status" value="1"/>
</dbReference>